<dbReference type="SMART" id="SM00408">
    <property type="entry name" value="IGc2"/>
    <property type="match status" value="1"/>
</dbReference>
<protein>
    <submittedName>
        <fullName evidence="2">OPCM-like protein</fullName>
    </submittedName>
</protein>
<dbReference type="PANTHER" id="PTHR45080:SF33">
    <property type="entry name" value="IG-LIKE DOMAIN-CONTAINING PROTEIN"/>
    <property type="match status" value="1"/>
</dbReference>
<proteinExistence type="predicted"/>
<dbReference type="SMART" id="SM00409">
    <property type="entry name" value="IG"/>
    <property type="match status" value="3"/>
</dbReference>
<feature type="domain" description="Ig-like" evidence="1">
    <location>
        <begin position="145"/>
        <end position="226"/>
    </location>
</feature>
<keyword evidence="3" id="KW-1185">Reference proteome</keyword>
<evidence type="ECO:0000259" key="1">
    <source>
        <dbReference type="PROSITE" id="PS50835"/>
    </source>
</evidence>
<evidence type="ECO:0000313" key="2">
    <source>
        <dbReference type="EMBL" id="WAR09082.1"/>
    </source>
</evidence>
<dbReference type="Proteomes" id="UP001164746">
    <property type="component" value="Chromosome 6"/>
</dbReference>
<evidence type="ECO:0000313" key="3">
    <source>
        <dbReference type="Proteomes" id="UP001164746"/>
    </source>
</evidence>
<dbReference type="InterPro" id="IPR007110">
    <property type="entry name" value="Ig-like_dom"/>
</dbReference>
<dbReference type="InterPro" id="IPR050958">
    <property type="entry name" value="Cell_Adh-Cytoskel_Orgn"/>
</dbReference>
<feature type="domain" description="Ig-like" evidence="1">
    <location>
        <begin position="232"/>
        <end position="330"/>
    </location>
</feature>
<organism evidence="2 3">
    <name type="scientific">Mya arenaria</name>
    <name type="common">Soft-shell clam</name>
    <dbReference type="NCBI Taxonomy" id="6604"/>
    <lineage>
        <taxon>Eukaryota</taxon>
        <taxon>Metazoa</taxon>
        <taxon>Spiralia</taxon>
        <taxon>Lophotrochozoa</taxon>
        <taxon>Mollusca</taxon>
        <taxon>Bivalvia</taxon>
        <taxon>Autobranchia</taxon>
        <taxon>Heteroconchia</taxon>
        <taxon>Euheterodonta</taxon>
        <taxon>Imparidentia</taxon>
        <taxon>Neoheterodontei</taxon>
        <taxon>Myida</taxon>
        <taxon>Myoidea</taxon>
        <taxon>Myidae</taxon>
        <taxon>Mya</taxon>
    </lineage>
</organism>
<dbReference type="InterPro" id="IPR003598">
    <property type="entry name" value="Ig_sub2"/>
</dbReference>
<reference evidence="2" key="1">
    <citation type="submission" date="2022-11" db="EMBL/GenBank/DDBJ databases">
        <title>Centuries of genome instability and evolution in soft-shell clam transmissible cancer (bioRxiv).</title>
        <authorList>
            <person name="Hart S.F.M."/>
            <person name="Yonemitsu M.A."/>
            <person name="Giersch R.M."/>
            <person name="Beal B.F."/>
            <person name="Arriagada G."/>
            <person name="Davis B.W."/>
            <person name="Ostrander E.A."/>
            <person name="Goff S.P."/>
            <person name="Metzger M.J."/>
        </authorList>
    </citation>
    <scope>NUCLEOTIDE SEQUENCE</scope>
    <source>
        <strain evidence="2">MELC-2E11</strain>
        <tissue evidence="2">Siphon/mantle</tissue>
    </source>
</reference>
<dbReference type="InterPro" id="IPR013783">
    <property type="entry name" value="Ig-like_fold"/>
</dbReference>
<dbReference type="EMBL" id="CP111017">
    <property type="protein sequence ID" value="WAR09082.1"/>
    <property type="molecule type" value="Genomic_DNA"/>
</dbReference>
<dbReference type="InterPro" id="IPR003599">
    <property type="entry name" value="Ig_sub"/>
</dbReference>
<dbReference type="Gene3D" id="2.60.40.10">
    <property type="entry name" value="Immunoglobulins"/>
    <property type="match status" value="2"/>
</dbReference>
<dbReference type="PROSITE" id="PS50835">
    <property type="entry name" value="IG_LIKE"/>
    <property type="match status" value="3"/>
</dbReference>
<accession>A0ABY7EGF9</accession>
<gene>
    <name evidence="2" type="ORF">MAR_019040</name>
</gene>
<sequence>MVFIHSIRTYKVVVSTDGEESNPKHRRRDSLHEFSGLLLSGGDGNPQQVTLRVERGKQIMLPCRLTSGLDPDLVSVHWESSKDSYITSGVSILKYKNQIEVVKTTNFEWNLLIMSVTDTFAANYTCTSDQQVVLSNVQLLILEAPKIDYGGTSSLDVSVDEGGTVNLTCAFIGEPVPTITWFRGDDKQPTGITGSKLVLPNITRHATDVYTCQGENSVSNEDYTINLKVRFPVEVDVMEKTIYIKRGGISMLACIVQGEPLYETYWIDVHGNKVTSTTWKYYFNVEPAGEHIPAKFVTLVTRAGTLIVFDFGTYTCEAKGEGFIANATVNVVELKETNSTPTDQMSLIRSTTK</sequence>
<dbReference type="Pfam" id="PF13927">
    <property type="entry name" value="Ig_3"/>
    <property type="match status" value="1"/>
</dbReference>
<feature type="domain" description="Ig-like" evidence="1">
    <location>
        <begin position="46"/>
        <end position="138"/>
    </location>
</feature>
<name>A0ABY7EGF9_MYAAR</name>
<dbReference type="InterPro" id="IPR036179">
    <property type="entry name" value="Ig-like_dom_sf"/>
</dbReference>
<dbReference type="SUPFAM" id="SSF48726">
    <property type="entry name" value="Immunoglobulin"/>
    <property type="match status" value="3"/>
</dbReference>
<dbReference type="PANTHER" id="PTHR45080">
    <property type="entry name" value="CONTACTIN 5"/>
    <property type="match status" value="1"/>
</dbReference>